<evidence type="ECO:0000313" key="12">
    <source>
        <dbReference type="EMBL" id="GFG29772.1"/>
    </source>
</evidence>
<dbReference type="OrthoDB" id="10067964at2759"/>
<keyword evidence="7" id="KW-0653">Protein transport</keyword>
<dbReference type="GO" id="GO:0016324">
    <property type="term" value="C:apical plasma membrane"/>
    <property type="evidence" value="ECO:0007669"/>
    <property type="project" value="TreeGrafter"/>
</dbReference>
<dbReference type="InParanoid" id="A0A6L2PEY4"/>
<keyword evidence="9 11" id="KW-0472">Membrane</keyword>
<evidence type="ECO:0000256" key="7">
    <source>
        <dbReference type="ARBA" id="ARBA00022927"/>
    </source>
</evidence>
<reference evidence="13" key="1">
    <citation type="submission" date="2020-01" db="EMBL/GenBank/DDBJ databases">
        <title>Draft genome sequence of the Termite Coptotermes fromosanus.</title>
        <authorList>
            <person name="Itakura S."/>
            <person name="Yosikawa Y."/>
            <person name="Umezawa K."/>
        </authorList>
    </citation>
    <scope>NUCLEOTIDE SEQUENCE [LARGE SCALE GENOMIC DNA]</scope>
</reference>
<evidence type="ECO:0000313" key="13">
    <source>
        <dbReference type="Proteomes" id="UP000502823"/>
    </source>
</evidence>
<evidence type="ECO:0000256" key="6">
    <source>
        <dbReference type="ARBA" id="ARBA00022729"/>
    </source>
</evidence>
<accession>A0A6L2PEY4</accession>
<keyword evidence="3" id="KW-0813">Transport</keyword>
<dbReference type="GO" id="GO:0015031">
    <property type="term" value="P:protein transport"/>
    <property type="evidence" value="ECO:0007669"/>
    <property type="project" value="UniProtKB-KW"/>
</dbReference>
<dbReference type="PANTHER" id="PTHR14995">
    <property type="entry name" value="AMNIONLESS"/>
    <property type="match status" value="1"/>
</dbReference>
<keyword evidence="13" id="KW-1185">Reference proteome</keyword>
<dbReference type="Pfam" id="PF14828">
    <property type="entry name" value="Amnionless"/>
    <property type="match status" value="1"/>
</dbReference>
<feature type="transmembrane region" description="Helical" evidence="11">
    <location>
        <begin position="196"/>
        <end position="221"/>
    </location>
</feature>
<dbReference type="AlphaFoldDB" id="A0A6L2PEY4"/>
<evidence type="ECO:0000256" key="4">
    <source>
        <dbReference type="ARBA" id="ARBA00022475"/>
    </source>
</evidence>
<evidence type="ECO:0000256" key="3">
    <source>
        <dbReference type="ARBA" id="ARBA00022448"/>
    </source>
</evidence>
<keyword evidence="6" id="KW-0732">Signal</keyword>
<sequence length="354" mass="38752">MSPGQWQEALLSEPGERQFVSEGGDTSRTSSVVITGEESCPEKAGCACAGHPELRDAVCQHTRNLNGDCYDYRQASCVSPVQPLGHCCAFCGAYLLFEYSKVDVAVERLQSLLDSYLRQEKYSKVVGHLSKPAMVEGAPGNRLQVVLADVGDYRGDCVDLANIFAARIRNSEYLGVANVDVYAAGEVISLSTWGSVLGTVFGTLTATLIAMGLIYFVFVIYRQNGWGLRAEPFLFARFENAPSECEEVAESRVEVEVLPGGTQQAVKSSTSHPTASAFDNPMYGNTEIAERTVLPPAEPSEHVTHENPVYSELLLQEQRQLEDMQEVKDDIPPEEQLQEVSDLQASYAAEYDAD</sequence>
<feature type="region of interest" description="Disordered" evidence="10">
    <location>
        <begin position="324"/>
        <end position="354"/>
    </location>
</feature>
<evidence type="ECO:0000256" key="5">
    <source>
        <dbReference type="ARBA" id="ARBA00022692"/>
    </source>
</evidence>
<gene>
    <name evidence="12" type="ORF">Cfor_03339</name>
</gene>
<name>A0A6L2PEY4_COPFO</name>
<dbReference type="InterPro" id="IPR026112">
    <property type="entry name" value="AMN"/>
</dbReference>
<evidence type="ECO:0000256" key="8">
    <source>
        <dbReference type="ARBA" id="ARBA00022989"/>
    </source>
</evidence>
<evidence type="ECO:0000256" key="2">
    <source>
        <dbReference type="ARBA" id="ARBA00021200"/>
    </source>
</evidence>
<keyword evidence="4" id="KW-1003">Cell membrane</keyword>
<evidence type="ECO:0000256" key="11">
    <source>
        <dbReference type="SAM" id="Phobius"/>
    </source>
</evidence>
<protein>
    <recommendedName>
        <fullName evidence="2">Protein amnionless</fullName>
    </recommendedName>
</protein>
<evidence type="ECO:0000256" key="10">
    <source>
        <dbReference type="SAM" id="MobiDB-lite"/>
    </source>
</evidence>
<dbReference type="GO" id="GO:0006898">
    <property type="term" value="P:receptor-mediated endocytosis"/>
    <property type="evidence" value="ECO:0007669"/>
    <property type="project" value="TreeGrafter"/>
</dbReference>
<comment type="subcellular location">
    <subcellularLocation>
        <location evidence="1">Cell membrane</location>
        <topology evidence="1">Single-pass type I membrane protein</topology>
    </subcellularLocation>
</comment>
<organism evidence="12 13">
    <name type="scientific">Coptotermes formosanus</name>
    <name type="common">Formosan subterranean termite</name>
    <dbReference type="NCBI Taxonomy" id="36987"/>
    <lineage>
        <taxon>Eukaryota</taxon>
        <taxon>Metazoa</taxon>
        <taxon>Ecdysozoa</taxon>
        <taxon>Arthropoda</taxon>
        <taxon>Hexapoda</taxon>
        <taxon>Insecta</taxon>
        <taxon>Pterygota</taxon>
        <taxon>Neoptera</taxon>
        <taxon>Polyneoptera</taxon>
        <taxon>Dictyoptera</taxon>
        <taxon>Blattodea</taxon>
        <taxon>Blattoidea</taxon>
        <taxon>Termitoidae</taxon>
        <taxon>Rhinotermitidae</taxon>
        <taxon>Coptotermes</taxon>
    </lineage>
</organism>
<comment type="caution">
    <text evidence="12">The sequence shown here is derived from an EMBL/GenBank/DDBJ whole genome shotgun (WGS) entry which is preliminary data.</text>
</comment>
<dbReference type="GO" id="GO:0030139">
    <property type="term" value="C:endocytic vesicle"/>
    <property type="evidence" value="ECO:0007669"/>
    <property type="project" value="TreeGrafter"/>
</dbReference>
<dbReference type="PANTHER" id="PTHR14995:SF2">
    <property type="entry name" value="PROTEIN AMNIONLESS"/>
    <property type="match status" value="1"/>
</dbReference>
<evidence type="ECO:0000256" key="9">
    <source>
        <dbReference type="ARBA" id="ARBA00023136"/>
    </source>
</evidence>
<dbReference type="EMBL" id="BLKM01003820">
    <property type="protein sequence ID" value="GFG29772.1"/>
    <property type="molecule type" value="Genomic_DNA"/>
</dbReference>
<proteinExistence type="predicted"/>
<keyword evidence="5 11" id="KW-0812">Transmembrane</keyword>
<evidence type="ECO:0000256" key="1">
    <source>
        <dbReference type="ARBA" id="ARBA00004251"/>
    </source>
</evidence>
<keyword evidence="8 11" id="KW-1133">Transmembrane helix</keyword>
<dbReference type="Proteomes" id="UP000502823">
    <property type="component" value="Unassembled WGS sequence"/>
</dbReference>